<evidence type="ECO:0000256" key="6">
    <source>
        <dbReference type="SAM" id="MobiDB-lite"/>
    </source>
</evidence>
<dbReference type="AlphaFoldDB" id="A0A2T0R721"/>
<accession>A0A2T0R721</accession>
<evidence type="ECO:0000256" key="5">
    <source>
        <dbReference type="ARBA" id="ARBA00023136"/>
    </source>
</evidence>
<dbReference type="Proteomes" id="UP000238083">
    <property type="component" value="Unassembled WGS sequence"/>
</dbReference>
<dbReference type="Pfam" id="PF02361">
    <property type="entry name" value="CbiQ"/>
    <property type="match status" value="1"/>
</dbReference>
<name>A0A2T0R721_9ACTN</name>
<keyword evidence="4 7" id="KW-1133">Transmembrane helix</keyword>
<dbReference type="GO" id="GO:0005886">
    <property type="term" value="C:plasma membrane"/>
    <property type="evidence" value="ECO:0007669"/>
    <property type="project" value="UniProtKB-ARBA"/>
</dbReference>
<feature type="transmembrane region" description="Helical" evidence="7">
    <location>
        <begin position="81"/>
        <end position="99"/>
    </location>
</feature>
<gene>
    <name evidence="8" type="ORF">CLV37_103343</name>
</gene>
<keyword evidence="5 7" id="KW-0472">Membrane</keyword>
<comment type="caution">
    <text evidence="8">The sequence shown here is derived from an EMBL/GenBank/DDBJ whole genome shotgun (WGS) entry which is preliminary data.</text>
</comment>
<evidence type="ECO:0000313" key="8">
    <source>
        <dbReference type="EMBL" id="PRY16911.1"/>
    </source>
</evidence>
<feature type="region of interest" description="Disordered" evidence="6">
    <location>
        <begin position="1"/>
        <end position="36"/>
    </location>
</feature>
<organism evidence="8 9">
    <name type="scientific">Kineococcus rhizosphaerae</name>
    <dbReference type="NCBI Taxonomy" id="559628"/>
    <lineage>
        <taxon>Bacteria</taxon>
        <taxon>Bacillati</taxon>
        <taxon>Actinomycetota</taxon>
        <taxon>Actinomycetes</taxon>
        <taxon>Kineosporiales</taxon>
        <taxon>Kineosporiaceae</taxon>
        <taxon>Kineococcus</taxon>
    </lineage>
</organism>
<evidence type="ECO:0000256" key="3">
    <source>
        <dbReference type="ARBA" id="ARBA00022692"/>
    </source>
</evidence>
<evidence type="ECO:0000256" key="2">
    <source>
        <dbReference type="ARBA" id="ARBA00022475"/>
    </source>
</evidence>
<evidence type="ECO:0000256" key="1">
    <source>
        <dbReference type="ARBA" id="ARBA00004141"/>
    </source>
</evidence>
<dbReference type="InterPro" id="IPR051611">
    <property type="entry name" value="ECF_transporter_component"/>
</dbReference>
<protein>
    <submittedName>
        <fullName evidence="8">Energy-coupling factor transport system permease protein</fullName>
    </submittedName>
</protein>
<dbReference type="PANTHER" id="PTHR34857">
    <property type="entry name" value="SLL0384 PROTEIN"/>
    <property type="match status" value="1"/>
</dbReference>
<feature type="transmembrane region" description="Helical" evidence="7">
    <location>
        <begin position="52"/>
        <end position="75"/>
    </location>
</feature>
<feature type="transmembrane region" description="Helical" evidence="7">
    <location>
        <begin position="130"/>
        <end position="154"/>
    </location>
</feature>
<dbReference type="InterPro" id="IPR003339">
    <property type="entry name" value="ABC/ECF_trnsptr_transmembrane"/>
</dbReference>
<keyword evidence="3 7" id="KW-0812">Transmembrane</keyword>
<dbReference type="PANTHER" id="PTHR34857:SF2">
    <property type="entry name" value="SLL0384 PROTEIN"/>
    <property type="match status" value="1"/>
</dbReference>
<feature type="compositionally biased region" description="Low complexity" evidence="6">
    <location>
        <begin position="15"/>
        <end position="26"/>
    </location>
</feature>
<comment type="subcellular location">
    <subcellularLocation>
        <location evidence="1">Membrane</location>
        <topology evidence="1">Multi-pass membrane protein</topology>
    </subcellularLocation>
</comment>
<evidence type="ECO:0000256" key="4">
    <source>
        <dbReference type="ARBA" id="ARBA00022989"/>
    </source>
</evidence>
<evidence type="ECO:0000313" key="9">
    <source>
        <dbReference type="Proteomes" id="UP000238083"/>
    </source>
</evidence>
<feature type="transmembrane region" description="Helical" evidence="7">
    <location>
        <begin position="265"/>
        <end position="284"/>
    </location>
</feature>
<reference evidence="8 9" key="1">
    <citation type="submission" date="2018-03" db="EMBL/GenBank/DDBJ databases">
        <title>Genomic Encyclopedia of Archaeal and Bacterial Type Strains, Phase II (KMG-II): from individual species to whole genera.</title>
        <authorList>
            <person name="Goeker M."/>
        </authorList>
    </citation>
    <scope>NUCLEOTIDE SEQUENCE [LARGE SCALE GENOMIC DNA]</scope>
    <source>
        <strain evidence="8 9">DSM 19711</strain>
    </source>
</reference>
<proteinExistence type="predicted"/>
<dbReference type="CDD" id="cd16914">
    <property type="entry name" value="EcfT"/>
    <property type="match status" value="1"/>
</dbReference>
<evidence type="ECO:0000256" key="7">
    <source>
        <dbReference type="SAM" id="Phobius"/>
    </source>
</evidence>
<sequence>MRGDATTGAVHSDVHSSVHSTVDSPVGTTPAGVDDTVPETAAARRSRGPGPLVRHCGPLPLLAVGLLCTLGAFAVDAWWQAAGALAVQALCLPLVVADVRVAARRLLPLGIAALSVGWSTVLAGDSPEPLWTALAAALRLVVLVLPGSLLLGWIDPAEAGDHLAQRLRLPARVVVAAVVALGRLDSLADSWEQVAAARRVRGFGPGRGPVSRLRWAASTSFGLLVDAVRRAGRVSVAMDARGFAGATAARRSWALPAPWRRADTVLLVVGALVAAVPLLLRLAFPAA</sequence>
<keyword evidence="2" id="KW-1003">Cell membrane</keyword>
<feature type="transmembrane region" description="Helical" evidence="7">
    <location>
        <begin position="106"/>
        <end position="124"/>
    </location>
</feature>
<keyword evidence="9" id="KW-1185">Reference proteome</keyword>
<dbReference type="EMBL" id="PVZF01000003">
    <property type="protein sequence ID" value="PRY16911.1"/>
    <property type="molecule type" value="Genomic_DNA"/>
</dbReference>